<protein>
    <recommendedName>
        <fullName evidence="1">Retrotransposon Copia-like N-terminal domain-containing protein</fullName>
    </recommendedName>
</protein>
<organism evidence="2 3">
    <name type="scientific">Linum trigynum</name>
    <dbReference type="NCBI Taxonomy" id="586398"/>
    <lineage>
        <taxon>Eukaryota</taxon>
        <taxon>Viridiplantae</taxon>
        <taxon>Streptophyta</taxon>
        <taxon>Embryophyta</taxon>
        <taxon>Tracheophyta</taxon>
        <taxon>Spermatophyta</taxon>
        <taxon>Magnoliopsida</taxon>
        <taxon>eudicotyledons</taxon>
        <taxon>Gunneridae</taxon>
        <taxon>Pentapetalae</taxon>
        <taxon>rosids</taxon>
        <taxon>fabids</taxon>
        <taxon>Malpighiales</taxon>
        <taxon>Linaceae</taxon>
        <taxon>Linum</taxon>
    </lineage>
</organism>
<feature type="domain" description="Retrotransposon Copia-like N-terminal" evidence="1">
    <location>
        <begin position="25"/>
        <end position="69"/>
    </location>
</feature>
<evidence type="ECO:0000313" key="3">
    <source>
        <dbReference type="Proteomes" id="UP001497516"/>
    </source>
</evidence>
<gene>
    <name evidence="2" type="ORF">LTRI10_LOCUS33961</name>
</gene>
<sequence>MTDGDKPAGTLSAELIPISSPLYLHPSENPAQQFGSDLLNDLNYGEWVNDMTETLIAKNKLAFVDGSLSRAQAGSARHQEAWDRCDATVKGWLKTAMTREVRNSVRMATTARAIWTDLQRRFSRGSAQRAYELRRTIAALRQEKLSIWAFYTKLRSYWDEMDAVGGLPRCTCVGCSCGGCSCNLPGQFQARLESERLFDFLLGLDDAYSIVRSQILSTKPTPSLAEAYQTVAAEEQHRMLTAGRRPVVETVVFQA</sequence>
<reference evidence="2 3" key="1">
    <citation type="submission" date="2024-04" db="EMBL/GenBank/DDBJ databases">
        <authorList>
            <person name="Fracassetti M."/>
        </authorList>
    </citation>
    <scope>NUCLEOTIDE SEQUENCE [LARGE SCALE GENOMIC DNA]</scope>
</reference>
<evidence type="ECO:0000259" key="1">
    <source>
        <dbReference type="Pfam" id="PF14244"/>
    </source>
</evidence>
<dbReference type="PANTHER" id="PTHR37610:SF97">
    <property type="entry name" value="RETROTRANSPOSON GAG DOMAIN-CONTAINING PROTEIN"/>
    <property type="match status" value="1"/>
</dbReference>
<dbReference type="AlphaFoldDB" id="A0AAV2F5E0"/>
<dbReference type="EMBL" id="OZ034819">
    <property type="protein sequence ID" value="CAL1393379.1"/>
    <property type="molecule type" value="Genomic_DNA"/>
</dbReference>
<evidence type="ECO:0000313" key="2">
    <source>
        <dbReference type="EMBL" id="CAL1393379.1"/>
    </source>
</evidence>
<dbReference type="InterPro" id="IPR029472">
    <property type="entry name" value="Copia-like_N"/>
</dbReference>
<dbReference type="Pfam" id="PF14244">
    <property type="entry name" value="Retrotran_gag_3"/>
    <property type="match status" value="1"/>
</dbReference>
<proteinExistence type="predicted"/>
<name>A0AAV2F5E0_9ROSI</name>
<accession>A0AAV2F5E0</accession>
<dbReference type="Proteomes" id="UP001497516">
    <property type="component" value="Chromosome 6"/>
</dbReference>
<dbReference type="PANTHER" id="PTHR37610">
    <property type="entry name" value="CCHC-TYPE DOMAIN-CONTAINING PROTEIN"/>
    <property type="match status" value="1"/>
</dbReference>
<keyword evidence="3" id="KW-1185">Reference proteome</keyword>